<organism evidence="2 3">
    <name type="scientific">Metabacillus malikii</name>
    <dbReference type="NCBI Taxonomy" id="1504265"/>
    <lineage>
        <taxon>Bacteria</taxon>
        <taxon>Bacillati</taxon>
        <taxon>Bacillota</taxon>
        <taxon>Bacilli</taxon>
        <taxon>Bacillales</taxon>
        <taxon>Bacillaceae</taxon>
        <taxon>Metabacillus</taxon>
    </lineage>
</organism>
<sequence>MKKIVTYTLFAFLLLTLIPSNCLATTLDKIPVKKSSNQWEVVIGKPDNEDPKANISDKPELYKFYSLNIKNIGDEYIELVRIEAFRDEPNINTEYELFTVESEPNKNLYPPFHHSNFPLYTKAKELKVVVTWIKEGDNPSNQRKYREQFVFKQ</sequence>
<dbReference type="Proteomes" id="UP001234495">
    <property type="component" value="Unassembled WGS sequence"/>
</dbReference>
<name>A0ABT9ZAE2_9BACI</name>
<keyword evidence="3" id="KW-1185">Reference proteome</keyword>
<dbReference type="RefSeq" id="WP_307336537.1">
    <property type="nucleotide sequence ID" value="NZ_JAUSUD010000001.1"/>
</dbReference>
<keyword evidence="1" id="KW-0732">Signal</keyword>
<evidence type="ECO:0000313" key="2">
    <source>
        <dbReference type="EMBL" id="MDQ0229225.1"/>
    </source>
</evidence>
<comment type="caution">
    <text evidence="2">The sequence shown here is derived from an EMBL/GenBank/DDBJ whole genome shotgun (WGS) entry which is preliminary data.</text>
</comment>
<feature type="signal peptide" evidence="1">
    <location>
        <begin position="1"/>
        <end position="24"/>
    </location>
</feature>
<evidence type="ECO:0000313" key="3">
    <source>
        <dbReference type="Proteomes" id="UP001234495"/>
    </source>
</evidence>
<protein>
    <submittedName>
        <fullName evidence="2">Uncharacterized protein</fullName>
    </submittedName>
</protein>
<reference evidence="2 3" key="1">
    <citation type="submission" date="2023-07" db="EMBL/GenBank/DDBJ databases">
        <title>Genomic Encyclopedia of Type Strains, Phase IV (KMG-IV): sequencing the most valuable type-strain genomes for metagenomic binning, comparative biology and taxonomic classification.</title>
        <authorList>
            <person name="Goeker M."/>
        </authorList>
    </citation>
    <scope>NUCLEOTIDE SEQUENCE [LARGE SCALE GENOMIC DNA]</scope>
    <source>
        <strain evidence="2 3">DSM 29005</strain>
    </source>
</reference>
<evidence type="ECO:0000256" key="1">
    <source>
        <dbReference type="SAM" id="SignalP"/>
    </source>
</evidence>
<dbReference type="EMBL" id="JAUSUD010000001">
    <property type="protein sequence ID" value="MDQ0229225.1"/>
    <property type="molecule type" value="Genomic_DNA"/>
</dbReference>
<feature type="chain" id="PRO_5045449372" evidence="1">
    <location>
        <begin position="25"/>
        <end position="153"/>
    </location>
</feature>
<gene>
    <name evidence="2" type="ORF">J2S19_000475</name>
</gene>
<proteinExistence type="predicted"/>
<accession>A0ABT9ZAE2</accession>